<comment type="caution">
    <text evidence="11">The sequence shown here is derived from an EMBL/GenBank/DDBJ whole genome shotgun (WGS) entry which is preliminary data.</text>
</comment>
<keyword evidence="12" id="KW-1185">Reference proteome</keyword>
<name>A0ABR1WER7_9PEZI</name>
<reference evidence="11 12" key="1">
    <citation type="submission" date="2023-01" db="EMBL/GenBank/DDBJ databases">
        <title>Analysis of 21 Apiospora genomes using comparative genomics revels a genus with tremendous synthesis potential of carbohydrate active enzymes and secondary metabolites.</title>
        <authorList>
            <person name="Sorensen T."/>
        </authorList>
    </citation>
    <scope>NUCLEOTIDE SEQUENCE [LARGE SCALE GENOMIC DNA]</scope>
    <source>
        <strain evidence="11 12">CBS 83171</strain>
    </source>
</reference>
<dbReference type="InterPro" id="IPR015882">
    <property type="entry name" value="HEX_bac_N"/>
</dbReference>
<dbReference type="InterPro" id="IPR015883">
    <property type="entry name" value="Glyco_hydro_20_cat"/>
</dbReference>
<dbReference type="InterPro" id="IPR025705">
    <property type="entry name" value="Beta_hexosaminidase_sua/sub"/>
</dbReference>
<evidence type="ECO:0000313" key="12">
    <source>
        <dbReference type="Proteomes" id="UP001446871"/>
    </source>
</evidence>
<keyword evidence="7" id="KW-1133">Transmembrane helix</keyword>
<accession>A0ABR1WER7</accession>
<dbReference type="SUPFAM" id="SSF55545">
    <property type="entry name" value="beta-N-acetylhexosaminidase-like domain"/>
    <property type="match status" value="1"/>
</dbReference>
<dbReference type="Gene3D" id="3.30.379.10">
    <property type="entry name" value="Chitobiase/beta-hexosaminidase domain 2-like"/>
    <property type="match status" value="1"/>
</dbReference>
<dbReference type="EC" id="3.2.1.52" evidence="3"/>
<dbReference type="PANTHER" id="PTHR43678">
    <property type="entry name" value="PUTATIVE (AFU_ORTHOLOGUE AFUA_2G00640)-RELATED"/>
    <property type="match status" value="1"/>
</dbReference>
<dbReference type="Proteomes" id="UP001446871">
    <property type="component" value="Unassembled WGS sequence"/>
</dbReference>
<feature type="region of interest" description="Disordered" evidence="6">
    <location>
        <begin position="715"/>
        <end position="744"/>
    </location>
</feature>
<dbReference type="Pfam" id="PF00728">
    <property type="entry name" value="Glyco_hydro_20"/>
    <property type="match status" value="1"/>
</dbReference>
<dbReference type="PRINTS" id="PR00738">
    <property type="entry name" value="GLHYDRLASE20"/>
</dbReference>
<evidence type="ECO:0000259" key="10">
    <source>
        <dbReference type="Pfam" id="PF02838"/>
    </source>
</evidence>
<keyword evidence="7" id="KW-0472">Membrane</keyword>
<dbReference type="InterPro" id="IPR052764">
    <property type="entry name" value="GH20_Enzymes"/>
</dbReference>
<feature type="domain" description="Glycoside hydrolase family 20 catalytic" evidence="9">
    <location>
        <begin position="177"/>
        <end position="451"/>
    </location>
</feature>
<keyword evidence="7" id="KW-0812">Transmembrane</keyword>
<evidence type="ECO:0000259" key="9">
    <source>
        <dbReference type="Pfam" id="PF00728"/>
    </source>
</evidence>
<dbReference type="PANTHER" id="PTHR43678:SF1">
    <property type="entry name" value="BETA-N-ACETYLHEXOSAMINIDASE"/>
    <property type="match status" value="1"/>
</dbReference>
<feature type="chain" id="PRO_5046459626" description="beta-N-acetylhexosaminidase" evidence="8">
    <location>
        <begin position="20"/>
        <end position="768"/>
    </location>
</feature>
<evidence type="ECO:0000256" key="1">
    <source>
        <dbReference type="ARBA" id="ARBA00001231"/>
    </source>
</evidence>
<evidence type="ECO:0000256" key="2">
    <source>
        <dbReference type="ARBA" id="ARBA00006285"/>
    </source>
</evidence>
<evidence type="ECO:0000256" key="5">
    <source>
        <dbReference type="ARBA" id="ARBA00023295"/>
    </source>
</evidence>
<dbReference type="Gene3D" id="3.20.20.80">
    <property type="entry name" value="Glycosidases"/>
    <property type="match status" value="1"/>
</dbReference>
<organism evidence="11 12">
    <name type="scientific">Apiospora saccharicola</name>
    <dbReference type="NCBI Taxonomy" id="335842"/>
    <lineage>
        <taxon>Eukaryota</taxon>
        <taxon>Fungi</taxon>
        <taxon>Dikarya</taxon>
        <taxon>Ascomycota</taxon>
        <taxon>Pezizomycotina</taxon>
        <taxon>Sordariomycetes</taxon>
        <taxon>Xylariomycetidae</taxon>
        <taxon>Amphisphaeriales</taxon>
        <taxon>Apiosporaceae</taxon>
        <taxon>Apiospora</taxon>
    </lineage>
</organism>
<comment type="catalytic activity">
    <reaction evidence="1">
        <text>Hydrolysis of terminal non-reducing N-acetyl-D-hexosamine residues in N-acetyl-beta-D-hexosaminides.</text>
        <dbReference type="EC" id="3.2.1.52"/>
    </reaction>
</comment>
<feature type="region of interest" description="Disordered" evidence="6">
    <location>
        <begin position="538"/>
        <end position="562"/>
    </location>
</feature>
<evidence type="ECO:0000256" key="8">
    <source>
        <dbReference type="SAM" id="SignalP"/>
    </source>
</evidence>
<feature type="compositionally biased region" description="Low complexity" evidence="6">
    <location>
        <begin position="718"/>
        <end position="734"/>
    </location>
</feature>
<keyword evidence="5" id="KW-0326">Glycosidase</keyword>
<keyword evidence="4" id="KW-0378">Hydrolase</keyword>
<keyword evidence="8" id="KW-0732">Signal</keyword>
<dbReference type="InterPro" id="IPR017853">
    <property type="entry name" value="GH"/>
</dbReference>
<gene>
    <name evidence="11" type="ORF">PG996_000802</name>
</gene>
<evidence type="ECO:0000256" key="7">
    <source>
        <dbReference type="SAM" id="Phobius"/>
    </source>
</evidence>
<feature type="domain" description="Beta-hexosaminidase bacterial type N-terminal" evidence="10">
    <location>
        <begin position="111"/>
        <end position="174"/>
    </location>
</feature>
<dbReference type="EMBL" id="JAQQWM010000001">
    <property type="protein sequence ID" value="KAK8082021.1"/>
    <property type="molecule type" value="Genomic_DNA"/>
</dbReference>
<feature type="compositionally biased region" description="Polar residues" evidence="6">
    <location>
        <begin position="542"/>
        <end position="558"/>
    </location>
</feature>
<feature type="transmembrane region" description="Helical" evidence="7">
    <location>
        <begin position="749"/>
        <end position="767"/>
    </location>
</feature>
<comment type="similarity">
    <text evidence="2">Belongs to the glycosyl hydrolase 20 family.</text>
</comment>
<evidence type="ECO:0000256" key="6">
    <source>
        <dbReference type="SAM" id="MobiDB-lite"/>
    </source>
</evidence>
<dbReference type="Pfam" id="PF02838">
    <property type="entry name" value="Glyco_hydro_20b"/>
    <property type="match status" value="1"/>
</dbReference>
<dbReference type="InterPro" id="IPR029018">
    <property type="entry name" value="Hex-like_dom2"/>
</dbReference>
<evidence type="ECO:0000256" key="4">
    <source>
        <dbReference type="ARBA" id="ARBA00022801"/>
    </source>
</evidence>
<dbReference type="SUPFAM" id="SSF51445">
    <property type="entry name" value="(Trans)glycosidases"/>
    <property type="match status" value="1"/>
</dbReference>
<proteinExistence type="inferred from homology"/>
<protein>
    <recommendedName>
        <fullName evidence="3">beta-N-acetylhexosaminidase</fullName>
        <ecNumber evidence="3">3.2.1.52</ecNumber>
    </recommendedName>
</protein>
<evidence type="ECO:0000313" key="11">
    <source>
        <dbReference type="EMBL" id="KAK8082021.1"/>
    </source>
</evidence>
<sequence>MKMRYPLVLLAVGVAALQPLPPPPKSTYNGTGPGLVFDSSFPKTIYVQSDLASHRDTGGLTLVPPSGQEFAETFRDDLTRLTRCDWSVKAVESFGQSDTGLFLDLINQEEEPTAGFQYASGQSTEEGYTLRIEANQARITGSGARGVWWGTRTLLQHLIISNWTSVPALEVQDAPAYATRGYMFDAGRKWYAPSFLKDLCTYASFFKMSEFHYHMSDNYPLNRGHNETWNQVYSQFSLRPESDAELSAGLVQRPNETLGRADFEDLQRHCASRGITVIPEIEAPGHCLSITKWKPELALEKKDLLNLTHPDSIPTVKKIWAEFLPWFQTKEVQVGADEYDSALADDYITFVNEMASFVNETSGKRTRIWGTEEPSENLTISKDVIIQHWQYGQSDPVQLQKAGYDLINSEDWWAYMSLKNDHMPILPAPYPQFFNETRAVSFAGQAGWQWQPALYNPVNTTEQLPDDAPGNKGAILAAWNDNGPDAATQLEAFYAMRRGIPLVAARAWSGARGPQLDVSTLEASVDLLSAQAPGQNLDRPSAFTSWTNTKDRQTSGSESLDDPSVVTALGHGSKGPNYTLTLSATGPFVLSSADVTLQLSDDDNSLTFIADGWTYPLRSVHEQDGFEPGHPGRIWANSTRSTHAPVTVSTPAEIGITGDLVGGSRVWVNGTFVGRFEVYVFGGKNTLFSWSQMAFVAPLETVSGGGLQSIQLEPTIKPPGGDNNGGTNTTTVPPAQSKGGRLRSRSQSGGQLLLLGFAGVVACLLLLH</sequence>
<dbReference type="CDD" id="cd06564">
    <property type="entry name" value="GH20_DspB_LnbB-like"/>
    <property type="match status" value="1"/>
</dbReference>
<evidence type="ECO:0000256" key="3">
    <source>
        <dbReference type="ARBA" id="ARBA00012663"/>
    </source>
</evidence>
<feature type="signal peptide" evidence="8">
    <location>
        <begin position="1"/>
        <end position="19"/>
    </location>
</feature>